<keyword evidence="2" id="KW-1185">Reference proteome</keyword>
<feature type="non-terminal residue" evidence="1">
    <location>
        <position position="66"/>
    </location>
</feature>
<evidence type="ECO:0000313" key="2">
    <source>
        <dbReference type="Proteomes" id="UP001151699"/>
    </source>
</evidence>
<sequence length="66" mass="7508">MVGRVIGANVTAVVGMKENTTMEPFIRDYDNPYWFNSTDYVVEEDGPNWWTAYSQCPLLNVESATN</sequence>
<dbReference type="Proteomes" id="UP001151699">
    <property type="component" value="Chromosome A"/>
</dbReference>
<organism evidence="1 2">
    <name type="scientific">Pseudolycoriella hygida</name>
    <dbReference type="NCBI Taxonomy" id="35572"/>
    <lineage>
        <taxon>Eukaryota</taxon>
        <taxon>Metazoa</taxon>
        <taxon>Ecdysozoa</taxon>
        <taxon>Arthropoda</taxon>
        <taxon>Hexapoda</taxon>
        <taxon>Insecta</taxon>
        <taxon>Pterygota</taxon>
        <taxon>Neoptera</taxon>
        <taxon>Endopterygota</taxon>
        <taxon>Diptera</taxon>
        <taxon>Nematocera</taxon>
        <taxon>Sciaroidea</taxon>
        <taxon>Sciaridae</taxon>
        <taxon>Pseudolycoriella</taxon>
    </lineage>
</organism>
<accession>A0A9Q0NH69</accession>
<dbReference type="AlphaFoldDB" id="A0A9Q0NH69"/>
<dbReference type="EMBL" id="WJQU01000001">
    <property type="protein sequence ID" value="KAJ6649471.1"/>
    <property type="molecule type" value="Genomic_DNA"/>
</dbReference>
<reference evidence="1" key="1">
    <citation type="submission" date="2022-07" db="EMBL/GenBank/DDBJ databases">
        <authorList>
            <person name="Trinca V."/>
            <person name="Uliana J.V.C."/>
            <person name="Torres T.T."/>
            <person name="Ward R.J."/>
            <person name="Monesi N."/>
        </authorList>
    </citation>
    <scope>NUCLEOTIDE SEQUENCE</scope>
    <source>
        <strain evidence="1">HSMRA1968</strain>
        <tissue evidence="1">Whole embryos</tissue>
    </source>
</reference>
<evidence type="ECO:0000313" key="1">
    <source>
        <dbReference type="EMBL" id="KAJ6649471.1"/>
    </source>
</evidence>
<protein>
    <submittedName>
        <fullName evidence="1">Uncharacterized protein</fullName>
    </submittedName>
</protein>
<name>A0A9Q0NH69_9DIPT</name>
<comment type="caution">
    <text evidence="1">The sequence shown here is derived from an EMBL/GenBank/DDBJ whole genome shotgun (WGS) entry which is preliminary data.</text>
</comment>
<gene>
    <name evidence="1" type="ORF">Bhyg_04707</name>
</gene>
<proteinExistence type="predicted"/>